<evidence type="ECO:0000313" key="2">
    <source>
        <dbReference type="Proteomes" id="UP000321772"/>
    </source>
</evidence>
<accession>A0A5B8TLN8</accession>
<sequence>MIRQSFDLVNEPWIKVLVKSSNEIHSVSLKQLFENTNEYRQLAGDTETQDLAILRFLLAILQTVYSRVAVTDQPYSWLTLNKSSWQVESIDEPNYEPDDLEQTWNDLYRRKAFTTAVIDYLNAYQSRFDFFGEHPFYQATQIEYDSLVPVNKHVATGKGTVAIKQIDRGISESNNSPALFAPKTTAYKNSVTLPALIRWMITYQNFTGVTDKTKIETKDKFASSKGWLYSLSPVFINGRSLFEILLFNLVLVDSQSEEYVMQQPVWEYSNVMTYIEFRKQQLQPKNLAALYTTWTRLLHLEWSDAGQPVIFSAGIPMFDTDDLLLEPMTVWKTVKNDQKIDVRRPAVKSIKSLSKAMWRNFGDYVDVNHDGGDNQPGVVTWIRLMKKRHFIKAETLINLRAVAMISDGNATSQSPVAEWIDDMEISAAVLFDNDPRTAKFWPGRIEEVIDLTDRIGKAYRKFIQTISEIRNMTGNEFSVRESAKFYEQLNKPFKIWLSSLTNEDDRDEKIMSWQQILRSIVLDCADGLMSSATSRDRIGCVTTENKMSNIFTAYNRLVYRINQELNQK</sequence>
<protein>
    <submittedName>
        <fullName evidence="1">Type I-E CRISPR-associated protein Cse1/CasA</fullName>
    </submittedName>
</protein>
<dbReference type="EMBL" id="CP042392">
    <property type="protein sequence ID" value="QEA53399.1"/>
    <property type="molecule type" value="Genomic_DNA"/>
</dbReference>
<dbReference type="RefSeq" id="WP_146989686.1">
    <property type="nucleotide sequence ID" value="NZ_CP042392.1"/>
</dbReference>
<dbReference type="Gene3D" id="1.10.132.100">
    <property type="match status" value="1"/>
</dbReference>
<dbReference type="Pfam" id="PF09481">
    <property type="entry name" value="CRISPR_Cse1"/>
    <property type="match status" value="1"/>
</dbReference>
<name>A0A5B8TLN8_9LACO</name>
<reference evidence="1 2" key="1">
    <citation type="submission" date="2019-06" db="EMBL/GenBank/DDBJ databases">
        <title>Genome analyses of bacteria isolated from kimchi.</title>
        <authorList>
            <person name="Lee S."/>
            <person name="Ahn S."/>
            <person name="Roh S."/>
        </authorList>
    </citation>
    <scope>NUCLEOTIDE SEQUENCE [LARGE SCALE GENOMIC DNA]</scope>
    <source>
        <strain evidence="1 2">CBA3616</strain>
    </source>
</reference>
<dbReference type="Proteomes" id="UP000321772">
    <property type="component" value="Chromosome"/>
</dbReference>
<gene>
    <name evidence="1" type="ORF">FGL77_08900</name>
</gene>
<dbReference type="AlphaFoldDB" id="A0A5B8TLN8"/>
<organism evidence="1 2">
    <name type="scientific">Loigolactobacillus coryniformis</name>
    <dbReference type="NCBI Taxonomy" id="1610"/>
    <lineage>
        <taxon>Bacteria</taxon>
        <taxon>Bacillati</taxon>
        <taxon>Bacillota</taxon>
        <taxon>Bacilli</taxon>
        <taxon>Lactobacillales</taxon>
        <taxon>Lactobacillaceae</taxon>
        <taxon>Loigolactobacillus</taxon>
    </lineage>
</organism>
<dbReference type="InterPro" id="IPR013381">
    <property type="entry name" value="CRISPR-assoc_prot_Cse1"/>
</dbReference>
<evidence type="ECO:0000313" key="1">
    <source>
        <dbReference type="EMBL" id="QEA53399.1"/>
    </source>
</evidence>
<proteinExistence type="predicted"/>